<dbReference type="PANTHER" id="PTHR43031:SF18">
    <property type="entry name" value="RHODANESE-RELATED SULFURTRANSFERASES"/>
    <property type="match status" value="1"/>
</dbReference>
<comment type="caution">
    <text evidence="2">The sequence shown here is derived from an EMBL/GenBank/DDBJ whole genome shotgun (WGS) entry which is preliminary data.</text>
</comment>
<proteinExistence type="predicted"/>
<sequence>MSLIEVIQSGNYELIDVREPMELEMDGNIDGAKNIPLGEVEDRKEEILSIEKPVILFCRSGNRSGKALEYLNGQGLKDGYNGGGWAELKAVLESNQGTF</sequence>
<feature type="domain" description="Rhodanese" evidence="1">
    <location>
        <begin position="8"/>
        <end position="93"/>
    </location>
</feature>
<keyword evidence="2" id="KW-0808">Transferase</keyword>
<evidence type="ECO:0000259" key="1">
    <source>
        <dbReference type="PROSITE" id="PS50206"/>
    </source>
</evidence>
<dbReference type="SUPFAM" id="SSF52821">
    <property type="entry name" value="Rhodanese/Cell cycle control phosphatase"/>
    <property type="match status" value="1"/>
</dbReference>
<dbReference type="eggNOG" id="COG0607">
    <property type="taxonomic scope" value="Bacteria"/>
</dbReference>
<evidence type="ECO:0000313" key="3">
    <source>
        <dbReference type="Proteomes" id="UP000028703"/>
    </source>
</evidence>
<dbReference type="STRING" id="421531.IX38_09810"/>
<gene>
    <name evidence="2" type="ORF">IX38_09810</name>
</gene>
<name>A0A085ZTC9_9FLAO</name>
<dbReference type="InterPro" id="IPR036873">
    <property type="entry name" value="Rhodanese-like_dom_sf"/>
</dbReference>
<dbReference type="Pfam" id="PF00581">
    <property type="entry name" value="Rhodanese"/>
    <property type="match status" value="1"/>
</dbReference>
<dbReference type="SMART" id="SM00450">
    <property type="entry name" value="RHOD"/>
    <property type="match status" value="1"/>
</dbReference>
<dbReference type="PANTHER" id="PTHR43031">
    <property type="entry name" value="FAD-DEPENDENT OXIDOREDUCTASE"/>
    <property type="match status" value="1"/>
</dbReference>
<dbReference type="OrthoDB" id="9800872at2"/>
<dbReference type="RefSeq" id="WP_034704108.1">
    <property type="nucleotide sequence ID" value="NZ_JPRO01000006.1"/>
</dbReference>
<protein>
    <submittedName>
        <fullName evidence="2">Sulfurtransferase</fullName>
    </submittedName>
</protein>
<dbReference type="GO" id="GO:0016740">
    <property type="term" value="F:transferase activity"/>
    <property type="evidence" value="ECO:0007669"/>
    <property type="project" value="UniProtKB-KW"/>
</dbReference>
<reference evidence="2 3" key="1">
    <citation type="submission" date="2014-07" db="EMBL/GenBank/DDBJ databases">
        <title>Genome of Chryseobacterium luteum DSM 18605.</title>
        <authorList>
            <person name="Stropko S.J."/>
            <person name="Pipes S.E."/>
            <person name="Newman J.D."/>
        </authorList>
    </citation>
    <scope>NUCLEOTIDE SEQUENCE [LARGE SCALE GENOMIC DNA]</scope>
    <source>
        <strain evidence="2 3">DSM 18605</strain>
    </source>
</reference>
<evidence type="ECO:0000313" key="2">
    <source>
        <dbReference type="EMBL" id="KFF07693.1"/>
    </source>
</evidence>
<dbReference type="Proteomes" id="UP000028703">
    <property type="component" value="Unassembled WGS sequence"/>
</dbReference>
<organism evidence="2 3">
    <name type="scientific">Chryseobacterium luteum</name>
    <dbReference type="NCBI Taxonomy" id="421531"/>
    <lineage>
        <taxon>Bacteria</taxon>
        <taxon>Pseudomonadati</taxon>
        <taxon>Bacteroidota</taxon>
        <taxon>Flavobacteriia</taxon>
        <taxon>Flavobacteriales</taxon>
        <taxon>Weeksellaceae</taxon>
        <taxon>Chryseobacterium group</taxon>
        <taxon>Chryseobacterium</taxon>
    </lineage>
</organism>
<dbReference type="InterPro" id="IPR050229">
    <property type="entry name" value="GlpE_sulfurtransferase"/>
</dbReference>
<accession>A0A085ZTC9</accession>
<dbReference type="EMBL" id="JPRO01000006">
    <property type="protein sequence ID" value="KFF07693.1"/>
    <property type="molecule type" value="Genomic_DNA"/>
</dbReference>
<dbReference type="InterPro" id="IPR001763">
    <property type="entry name" value="Rhodanese-like_dom"/>
</dbReference>
<dbReference type="AlphaFoldDB" id="A0A085ZTC9"/>
<keyword evidence="3" id="KW-1185">Reference proteome</keyword>
<dbReference type="PROSITE" id="PS50206">
    <property type="entry name" value="RHODANESE_3"/>
    <property type="match status" value="1"/>
</dbReference>
<dbReference type="CDD" id="cd00158">
    <property type="entry name" value="RHOD"/>
    <property type="match status" value="1"/>
</dbReference>
<dbReference type="Gene3D" id="3.40.250.10">
    <property type="entry name" value="Rhodanese-like domain"/>
    <property type="match status" value="1"/>
</dbReference>